<comment type="caution">
    <text evidence="1">The sequence shown here is derived from an EMBL/GenBank/DDBJ whole genome shotgun (WGS) entry which is preliminary data.</text>
</comment>
<protein>
    <submittedName>
        <fullName evidence="1">Uncharacterized protein</fullName>
    </submittedName>
</protein>
<dbReference type="EMBL" id="SDLV01000019">
    <property type="protein sequence ID" value="THV59862.1"/>
    <property type="molecule type" value="Genomic_DNA"/>
</dbReference>
<keyword evidence="2" id="KW-1185">Reference proteome</keyword>
<accession>A0ABY2R6V7</accession>
<evidence type="ECO:0000313" key="1">
    <source>
        <dbReference type="EMBL" id="THV59862.1"/>
    </source>
</evidence>
<name>A0ABY2R6V7_9FLAO</name>
<dbReference type="RefSeq" id="WP_076595533.1">
    <property type="nucleotide sequence ID" value="NZ_SDLV01000019.1"/>
</dbReference>
<evidence type="ECO:0000313" key="2">
    <source>
        <dbReference type="Proteomes" id="UP000306038"/>
    </source>
</evidence>
<dbReference type="Proteomes" id="UP000306038">
    <property type="component" value="Unassembled WGS sequence"/>
</dbReference>
<reference evidence="1 2" key="1">
    <citation type="submission" date="2019-01" db="EMBL/GenBank/DDBJ databases">
        <authorList>
            <person name="B I."/>
            <person name="Ch S."/>
            <person name="Ch V.R."/>
        </authorList>
    </citation>
    <scope>NUCLEOTIDE SEQUENCE [LARGE SCALE GENOMIC DNA]</scope>
    <source>
        <strain evidence="1 2">JC507</strain>
    </source>
</reference>
<organism evidence="1 2">
    <name type="scientific">Chryseobacterium candidae</name>
    <dbReference type="NCBI Taxonomy" id="1978493"/>
    <lineage>
        <taxon>Bacteria</taxon>
        <taxon>Pseudomonadati</taxon>
        <taxon>Bacteroidota</taxon>
        <taxon>Flavobacteriia</taxon>
        <taxon>Flavobacteriales</taxon>
        <taxon>Weeksellaceae</taxon>
        <taxon>Chryseobacterium group</taxon>
        <taxon>Chryseobacterium</taxon>
    </lineage>
</organism>
<proteinExistence type="predicted"/>
<gene>
    <name evidence="1" type="ORF">EK417_10455</name>
</gene>
<sequence>MKVKFPPNNSKVLVKKLREQKLRAGQPFMINTKELGTKECYLEYPDGTIVVVSAQQSKTDINILRRLSDNEAKGLRKKLSFAELV</sequence>